<dbReference type="GO" id="GO:0005730">
    <property type="term" value="C:nucleolus"/>
    <property type="evidence" value="ECO:0007669"/>
    <property type="project" value="TreeGrafter"/>
</dbReference>
<evidence type="ECO:0000259" key="10">
    <source>
        <dbReference type="Pfam" id="PF08790"/>
    </source>
</evidence>
<feature type="region of interest" description="Disordered" evidence="9">
    <location>
        <begin position="235"/>
        <end position="261"/>
    </location>
</feature>
<name>A0A8D2L0W0_VARKO</name>
<accession>A0A8D2L0W0</accession>
<dbReference type="InterPro" id="IPR014898">
    <property type="entry name" value="Znf_C2H2_LYAR"/>
</dbReference>
<evidence type="ECO:0000256" key="4">
    <source>
        <dbReference type="ARBA" id="ARBA00022771"/>
    </source>
</evidence>
<comment type="subcellular location">
    <subcellularLocation>
        <location evidence="1">Nucleus</location>
    </subcellularLocation>
</comment>
<dbReference type="Pfam" id="PF08790">
    <property type="entry name" value="zf-LYAR"/>
    <property type="match status" value="1"/>
</dbReference>
<dbReference type="PANTHER" id="PTHR13100:SF10">
    <property type="entry name" value="CELL GROWTH-REGULATING NUCLEOLAR PROTEIN"/>
    <property type="match status" value="1"/>
</dbReference>
<evidence type="ECO:0000256" key="8">
    <source>
        <dbReference type="SAM" id="Coils"/>
    </source>
</evidence>
<dbReference type="GO" id="GO:0008270">
    <property type="term" value="F:zinc ion binding"/>
    <property type="evidence" value="ECO:0007669"/>
    <property type="project" value="UniProtKB-KW"/>
</dbReference>
<keyword evidence="8" id="KW-0175">Coiled coil</keyword>
<reference evidence="12" key="1">
    <citation type="submission" date="2025-08" db="UniProtKB">
        <authorList>
            <consortium name="Ensembl"/>
        </authorList>
    </citation>
    <scope>IDENTIFICATION</scope>
</reference>
<dbReference type="FunFam" id="3.30.1490.490:FF:000001">
    <property type="entry name" value="cell growth-regulating nucleolar protein-like"/>
    <property type="match status" value="1"/>
</dbReference>
<evidence type="ECO:0000256" key="3">
    <source>
        <dbReference type="ARBA" id="ARBA00022737"/>
    </source>
</evidence>
<keyword evidence="4 7" id="KW-0863">Zinc-finger</keyword>
<dbReference type="SUPFAM" id="SSF57667">
    <property type="entry name" value="beta-beta-alpha zinc fingers"/>
    <property type="match status" value="2"/>
</dbReference>
<dbReference type="GeneID" id="123017016"/>
<dbReference type="InterPro" id="IPR039999">
    <property type="entry name" value="LYAR"/>
</dbReference>
<reference evidence="12" key="2">
    <citation type="submission" date="2025-09" db="UniProtKB">
        <authorList>
            <consortium name="Ensembl"/>
        </authorList>
    </citation>
    <scope>IDENTIFICATION</scope>
</reference>
<evidence type="ECO:0000256" key="7">
    <source>
        <dbReference type="PROSITE-ProRule" id="PRU01145"/>
    </source>
</evidence>
<organism evidence="12 13">
    <name type="scientific">Varanus komodoensis</name>
    <name type="common">Komodo dragon</name>
    <dbReference type="NCBI Taxonomy" id="61221"/>
    <lineage>
        <taxon>Eukaryota</taxon>
        <taxon>Metazoa</taxon>
        <taxon>Chordata</taxon>
        <taxon>Craniata</taxon>
        <taxon>Vertebrata</taxon>
        <taxon>Euteleostomi</taxon>
        <taxon>Lepidosauria</taxon>
        <taxon>Squamata</taxon>
        <taxon>Bifurcata</taxon>
        <taxon>Unidentata</taxon>
        <taxon>Episquamata</taxon>
        <taxon>Toxicofera</taxon>
        <taxon>Anguimorpha</taxon>
        <taxon>Paleoanguimorpha</taxon>
        <taxon>Varanoidea</taxon>
        <taxon>Varanidae</taxon>
        <taxon>Varanus</taxon>
    </lineage>
</organism>
<gene>
    <name evidence="12" type="primary">LYAR</name>
</gene>
<evidence type="ECO:0000259" key="11">
    <source>
        <dbReference type="Pfam" id="PF25879"/>
    </source>
</evidence>
<feature type="compositionally biased region" description="Basic and acidic residues" evidence="9">
    <location>
        <begin position="136"/>
        <end position="157"/>
    </location>
</feature>
<dbReference type="Ensembl" id="ENSVKKT00000015532.1">
    <property type="protein sequence ID" value="ENSVKKP00000015170.1"/>
    <property type="gene ID" value="ENSVKKG00000010394.1"/>
</dbReference>
<keyword evidence="6" id="KW-0539">Nucleus</keyword>
<dbReference type="GO" id="GO:0003677">
    <property type="term" value="F:DNA binding"/>
    <property type="evidence" value="ECO:0007669"/>
    <property type="project" value="InterPro"/>
</dbReference>
<keyword evidence="5" id="KW-0862">Zinc</keyword>
<dbReference type="PANTHER" id="PTHR13100">
    <property type="entry name" value="CELL GROWTH-REGULATING NUCLEOLAR PROTEIN LYAR"/>
    <property type="match status" value="1"/>
</dbReference>
<evidence type="ECO:0000256" key="2">
    <source>
        <dbReference type="ARBA" id="ARBA00022723"/>
    </source>
</evidence>
<evidence type="ECO:0000313" key="12">
    <source>
        <dbReference type="Ensembl" id="ENSVKKP00000015170.1"/>
    </source>
</evidence>
<keyword evidence="13" id="KW-1185">Reference proteome</keyword>
<dbReference type="GO" id="GO:0000122">
    <property type="term" value="P:negative regulation of transcription by RNA polymerase II"/>
    <property type="evidence" value="ECO:0007669"/>
    <property type="project" value="TreeGrafter"/>
</dbReference>
<protein>
    <submittedName>
        <fullName evidence="12">Ly1 antibody reactive</fullName>
    </submittedName>
</protein>
<feature type="region of interest" description="Disordered" evidence="9">
    <location>
        <begin position="128"/>
        <end position="157"/>
    </location>
</feature>
<proteinExistence type="predicted"/>
<keyword evidence="2" id="KW-0479">Metal-binding</keyword>
<dbReference type="AlphaFoldDB" id="A0A8D2L0W0"/>
<evidence type="ECO:0000256" key="9">
    <source>
        <dbReference type="SAM" id="MobiDB-lite"/>
    </source>
</evidence>
<sequence length="333" mass="38512">MVVFTCNACGESVKKGQVEKHVNMCRNCECLSCMDCGKDFWGDDYKCHVKCLSEDQKYGGKGYEVKTHKGDAKQQEWIQKIHETIKKTNINPRVQDILQQICAYDNIPRKKKKFQETIENHSAKNVTVTVPTPSEDNVKTEKPVQKKCERKQKEKRENIKKPKEIRLQAQEENLLIKSKKSKKEKLRDENAKMSKSYYLKMAKQEAVDSTDLEKNGNCLDAKELGAKVNMKKRNLSIDESPIAPKRMNNPETEENEDTHQGKFSWKGTIKAVLKQAPDNEISIKKLRKKVLAQYYAIEGDHHKSEEEILALFNKKVNSNPKFRVLKEKVKLLK</sequence>
<dbReference type="Proteomes" id="UP000694545">
    <property type="component" value="Unplaced"/>
</dbReference>
<evidence type="ECO:0000313" key="13">
    <source>
        <dbReference type="Proteomes" id="UP000694545"/>
    </source>
</evidence>
<evidence type="ECO:0000256" key="6">
    <source>
        <dbReference type="ARBA" id="ARBA00023242"/>
    </source>
</evidence>
<dbReference type="PROSITE" id="PS51804">
    <property type="entry name" value="ZF_C2HC_LYAR"/>
    <property type="match status" value="2"/>
</dbReference>
<feature type="domain" description="Zinc finger C2H2 LYAR-type" evidence="10">
    <location>
        <begin position="31"/>
        <end position="58"/>
    </location>
</feature>
<dbReference type="RefSeq" id="XP_044273938.1">
    <property type="nucleotide sequence ID" value="XM_044418003.1"/>
</dbReference>
<feature type="domain" description="Cell growth-regulating nucleolar protein-like winged helix" evidence="11">
    <location>
        <begin position="261"/>
        <end position="332"/>
    </location>
</feature>
<dbReference type="Gene3D" id="3.30.1490.490">
    <property type="match status" value="1"/>
</dbReference>
<dbReference type="CTD" id="55646"/>
<dbReference type="Pfam" id="PF25879">
    <property type="entry name" value="WHD_LYAR"/>
    <property type="match status" value="1"/>
</dbReference>
<evidence type="ECO:0000256" key="5">
    <source>
        <dbReference type="ARBA" id="ARBA00022833"/>
    </source>
</evidence>
<feature type="coiled-coil region" evidence="8">
    <location>
        <begin position="169"/>
        <end position="196"/>
    </location>
</feature>
<dbReference type="GO" id="GO:0006364">
    <property type="term" value="P:rRNA processing"/>
    <property type="evidence" value="ECO:0007669"/>
    <property type="project" value="TreeGrafter"/>
</dbReference>
<dbReference type="InterPro" id="IPR036236">
    <property type="entry name" value="Znf_C2H2_sf"/>
</dbReference>
<dbReference type="InterPro" id="IPR058719">
    <property type="entry name" value="WHD_LYAR"/>
</dbReference>
<keyword evidence="3" id="KW-0677">Repeat</keyword>
<evidence type="ECO:0000256" key="1">
    <source>
        <dbReference type="ARBA" id="ARBA00004123"/>
    </source>
</evidence>